<protein>
    <submittedName>
        <fullName evidence="2">Uncharacterized protein</fullName>
    </submittedName>
</protein>
<feature type="region of interest" description="Disordered" evidence="1">
    <location>
        <begin position="1"/>
        <end position="36"/>
    </location>
</feature>
<proteinExistence type="predicted"/>
<keyword evidence="3" id="KW-1185">Reference proteome</keyword>
<feature type="compositionally biased region" description="Acidic residues" evidence="1">
    <location>
        <begin position="21"/>
        <end position="36"/>
    </location>
</feature>
<feature type="compositionally biased region" description="Basic and acidic residues" evidence="1">
    <location>
        <begin position="1"/>
        <end position="11"/>
    </location>
</feature>
<sequence length="36" mass="4027">MDKVKGMRPPEEDVDVPANIDLEENDVEDDELASVI</sequence>
<comment type="caution">
    <text evidence="2">The sequence shown here is derived from an EMBL/GenBank/DDBJ whole genome shotgun (WGS) entry which is preliminary data.</text>
</comment>
<dbReference type="AlphaFoldDB" id="A0AA88E942"/>
<reference evidence="2" key="1">
    <citation type="submission" date="2023-07" db="EMBL/GenBank/DDBJ databases">
        <title>draft genome sequence of fig (Ficus carica).</title>
        <authorList>
            <person name="Takahashi T."/>
            <person name="Nishimura K."/>
        </authorList>
    </citation>
    <scope>NUCLEOTIDE SEQUENCE</scope>
</reference>
<gene>
    <name evidence="2" type="ORF">TIFTF001_038587</name>
</gene>
<name>A0AA88E942_FICCA</name>
<evidence type="ECO:0000256" key="1">
    <source>
        <dbReference type="SAM" id="MobiDB-lite"/>
    </source>
</evidence>
<evidence type="ECO:0000313" key="3">
    <source>
        <dbReference type="Proteomes" id="UP001187192"/>
    </source>
</evidence>
<dbReference type="EMBL" id="BTGU01000871">
    <property type="protein sequence ID" value="GMN69538.1"/>
    <property type="molecule type" value="Genomic_DNA"/>
</dbReference>
<accession>A0AA88E942</accession>
<organism evidence="2 3">
    <name type="scientific">Ficus carica</name>
    <name type="common">Common fig</name>
    <dbReference type="NCBI Taxonomy" id="3494"/>
    <lineage>
        <taxon>Eukaryota</taxon>
        <taxon>Viridiplantae</taxon>
        <taxon>Streptophyta</taxon>
        <taxon>Embryophyta</taxon>
        <taxon>Tracheophyta</taxon>
        <taxon>Spermatophyta</taxon>
        <taxon>Magnoliopsida</taxon>
        <taxon>eudicotyledons</taxon>
        <taxon>Gunneridae</taxon>
        <taxon>Pentapetalae</taxon>
        <taxon>rosids</taxon>
        <taxon>fabids</taxon>
        <taxon>Rosales</taxon>
        <taxon>Moraceae</taxon>
        <taxon>Ficeae</taxon>
        <taxon>Ficus</taxon>
    </lineage>
</organism>
<dbReference type="Proteomes" id="UP001187192">
    <property type="component" value="Unassembled WGS sequence"/>
</dbReference>
<evidence type="ECO:0000313" key="2">
    <source>
        <dbReference type="EMBL" id="GMN69538.1"/>
    </source>
</evidence>